<dbReference type="InterPro" id="IPR000719">
    <property type="entry name" value="Prot_kinase_dom"/>
</dbReference>
<dbReference type="SMART" id="SM00133">
    <property type="entry name" value="S_TK_X"/>
    <property type="match status" value="1"/>
</dbReference>
<comment type="similarity">
    <text evidence="1">Belongs to the protein kinase superfamily. AGC Ser/Thr protein kinase family.</text>
</comment>
<comment type="caution">
    <text evidence="12">The sequence shown here is derived from an EMBL/GenBank/DDBJ whole genome shotgun (WGS) entry which is preliminary data.</text>
</comment>
<dbReference type="FunFam" id="2.30.42.10:FF:000008">
    <property type="entry name" value="microtubule-associated serine/threonine-protein kinase 4 isoform X2"/>
    <property type="match status" value="1"/>
</dbReference>
<evidence type="ECO:0000259" key="11">
    <source>
        <dbReference type="PROSITE" id="PS51285"/>
    </source>
</evidence>
<evidence type="ECO:0000313" key="13">
    <source>
        <dbReference type="Proteomes" id="UP000729913"/>
    </source>
</evidence>
<feature type="domain" description="PDZ" evidence="10">
    <location>
        <begin position="598"/>
        <end position="686"/>
    </location>
</feature>
<feature type="compositionally biased region" description="Low complexity" evidence="8">
    <location>
        <begin position="442"/>
        <end position="460"/>
    </location>
</feature>
<dbReference type="PANTHER" id="PTHR24356:SF414">
    <property type="entry name" value="NON-SPECIFIC SERINE_THREONINE PROTEIN KINASE"/>
    <property type="match status" value="1"/>
</dbReference>
<feature type="region of interest" description="Disordered" evidence="8">
    <location>
        <begin position="563"/>
        <end position="588"/>
    </location>
</feature>
<dbReference type="SMART" id="SM00220">
    <property type="entry name" value="S_TKc"/>
    <property type="match status" value="1"/>
</dbReference>
<dbReference type="CDD" id="cd06705">
    <property type="entry name" value="PDZ_MAST"/>
    <property type="match status" value="1"/>
</dbReference>
<keyword evidence="13" id="KW-1185">Reference proteome</keyword>
<sequence length="1051" mass="115755">MLRNQVDQVFAERDIMSFTDNPFVVSMYCSFETKKHLCLVMEYVEGGDCASLLKNIGPLPPDMARFYFAETVLAVEYLHSYGIVHRDLKPDNLLITALGHIKLTDFGLSKMGLMSLATNLYEGYIDRDTRQFSDKQVFGTPEYIAPEVILRQGYGKPVDWWSMGIILYEFLIGCVPFFGETPEELFAHTVNDDIEWPDEEDWLVQPEAKDIITNLLQQNPRERLGTGGAHEVKEHLYFFNVNWNTLLRQKAEFVPQLTNEEDTSYFDTRMDRYSHDFGEDTDDTDDSPLFGSFSSYSPQSRKISQSRPPVLVNDNNELDFTKKQLFRNELERNVSQLSPSSSYSPPLRLNPEKTHPLSSLTIDKNRFPLPPTAKNTQDSSNEANSKSLDSTKSLDSSDSLNKSLDLTVSLNSSLASTLSGNSISSSSDESRNTVIKKPTTESLSTVNTSSVSAASVNLSTPESSQTESDDISPQIHRRRHNHARDKLPRFSISIDGDHMIDLAAANKEIAADKHNSSTDSFESLNTAPLPFTTKQKSRSVIKSASTSGLSLVIPTNDFSYDPSMCQSIESPGGSSTASSRDTSPCRELSPLVTSLKPPIIIRRGPNGFGFTVHTIRVYYGDSDFYTMHHLVMAVDQSSPAFEAGLRPGDLITHINGEPVQGLYHTQVLQLMLSGGDHVTLRSTPLENTSIKTGGRKRELAQSKMARRTLHRQRKQKRDHSDKKRKTSLFRRISSKRASVEMQQKVRTSLSTPASSKKSYGRPKSAEPGSPLLRRALSPDRLHPRSAENKTSISPLANSVVRVTPRMTIAQTSHPESSDDNSDASKDNDKNDIKKSVEKSSEYSKISHTIPMSINIPMGGVGLSNSCGGTQLPRIAEEKDSPTGCKSDDYCKDISESTSISDKVTSGLDKNDDSKISSNSESSASSDSVRTVIPCVSEGGKSSLSSMSSLSSSTSSISTTSFTSTSVSMSTASLAANQCLKNPTSTASATACNEFDAATPKIIECKMFNKSKMETSPDTRKILKRYKVDSTDSSTSGSSKTETSAAEDKKNK</sequence>
<feature type="region of interest" description="Disordered" evidence="8">
    <location>
        <begin position="901"/>
        <end position="930"/>
    </location>
</feature>
<feature type="compositionally biased region" description="Basic residues" evidence="8">
    <location>
        <begin position="704"/>
        <end position="734"/>
    </location>
</feature>
<evidence type="ECO:0000256" key="6">
    <source>
        <dbReference type="ARBA" id="ARBA00022777"/>
    </source>
</evidence>
<evidence type="ECO:0000256" key="5">
    <source>
        <dbReference type="ARBA" id="ARBA00022741"/>
    </source>
</evidence>
<feature type="region of interest" description="Disordered" evidence="8">
    <location>
        <begin position="685"/>
        <end position="843"/>
    </location>
</feature>
<dbReference type="PROSITE" id="PS50106">
    <property type="entry name" value="PDZ"/>
    <property type="match status" value="1"/>
</dbReference>
<reference evidence="12" key="2">
    <citation type="submission" date="2021-04" db="EMBL/GenBank/DDBJ databases">
        <title>Genome-wide patterns of bracovirus chromosomal integration into multiple host tissues during parasitism.</title>
        <authorList>
            <person name="Chebbi M.A.C."/>
        </authorList>
    </citation>
    <scope>NUCLEOTIDE SEQUENCE</scope>
    <source>
        <tissue evidence="12">Whole body</tissue>
    </source>
</reference>
<feature type="region of interest" description="Disordered" evidence="8">
    <location>
        <begin position="332"/>
        <end position="399"/>
    </location>
</feature>
<dbReference type="InterPro" id="IPR041489">
    <property type="entry name" value="PDZ_6"/>
</dbReference>
<dbReference type="InterPro" id="IPR037711">
    <property type="entry name" value="MAST"/>
</dbReference>
<organism evidence="12 13">
    <name type="scientific">Cotesia typhae</name>
    <dbReference type="NCBI Taxonomy" id="2053667"/>
    <lineage>
        <taxon>Eukaryota</taxon>
        <taxon>Metazoa</taxon>
        <taxon>Ecdysozoa</taxon>
        <taxon>Arthropoda</taxon>
        <taxon>Hexapoda</taxon>
        <taxon>Insecta</taxon>
        <taxon>Pterygota</taxon>
        <taxon>Neoptera</taxon>
        <taxon>Endopterygota</taxon>
        <taxon>Hymenoptera</taxon>
        <taxon>Apocrita</taxon>
        <taxon>Ichneumonoidea</taxon>
        <taxon>Braconidae</taxon>
        <taxon>Microgastrinae</taxon>
        <taxon>Cotesia</taxon>
    </lineage>
</organism>
<dbReference type="Proteomes" id="UP000729913">
    <property type="component" value="Unassembled WGS sequence"/>
</dbReference>
<dbReference type="PROSITE" id="PS00108">
    <property type="entry name" value="PROTEIN_KINASE_ST"/>
    <property type="match status" value="1"/>
</dbReference>
<accession>A0A8J5VAN6</accession>
<dbReference type="GO" id="GO:0035556">
    <property type="term" value="P:intracellular signal transduction"/>
    <property type="evidence" value="ECO:0007669"/>
    <property type="project" value="TreeGrafter"/>
</dbReference>
<dbReference type="PROSITE" id="PS50011">
    <property type="entry name" value="PROTEIN_KINASE_DOM"/>
    <property type="match status" value="1"/>
</dbReference>
<proteinExistence type="inferred from homology"/>
<reference evidence="12" key="1">
    <citation type="submission" date="2020-03" db="EMBL/GenBank/DDBJ databases">
        <authorList>
            <person name="Chebbi M.A."/>
            <person name="Drezen J.M."/>
        </authorList>
    </citation>
    <scope>NUCLEOTIDE SEQUENCE</scope>
    <source>
        <tissue evidence="12">Whole body</tissue>
    </source>
</reference>
<keyword evidence="4" id="KW-0808">Transferase</keyword>
<feature type="compositionally biased region" description="Low complexity" evidence="8">
    <location>
        <begin position="384"/>
        <end position="399"/>
    </location>
</feature>
<feature type="compositionally biased region" description="Polar residues" evidence="8">
    <location>
        <begin position="564"/>
        <end position="582"/>
    </location>
</feature>
<feature type="compositionally biased region" description="Low complexity" evidence="8">
    <location>
        <begin position="915"/>
        <end position="927"/>
    </location>
</feature>
<dbReference type="EC" id="2.7.11.1" evidence="2"/>
<dbReference type="PROSITE" id="PS51285">
    <property type="entry name" value="AGC_KINASE_CTER"/>
    <property type="match status" value="1"/>
</dbReference>
<dbReference type="InterPro" id="IPR050236">
    <property type="entry name" value="Ser_Thr_kinase_AGC"/>
</dbReference>
<dbReference type="InterPro" id="IPR000961">
    <property type="entry name" value="AGC-kinase_C"/>
</dbReference>
<dbReference type="SMART" id="SM00228">
    <property type="entry name" value="PDZ"/>
    <property type="match status" value="1"/>
</dbReference>
<evidence type="ECO:0000259" key="10">
    <source>
        <dbReference type="PROSITE" id="PS50106"/>
    </source>
</evidence>
<feature type="region of interest" description="Disordered" evidence="8">
    <location>
        <begin position="1012"/>
        <end position="1051"/>
    </location>
</feature>
<dbReference type="Pfam" id="PF00069">
    <property type="entry name" value="Pkinase"/>
    <property type="match status" value="1"/>
</dbReference>
<dbReference type="AlphaFoldDB" id="A0A8J5VAN6"/>
<name>A0A8J5VAN6_9HYME</name>
<dbReference type="GO" id="GO:0004674">
    <property type="term" value="F:protein serine/threonine kinase activity"/>
    <property type="evidence" value="ECO:0007669"/>
    <property type="project" value="UniProtKB-KW"/>
</dbReference>
<feature type="compositionally biased region" description="Low complexity" evidence="8">
    <location>
        <begin position="335"/>
        <end position="349"/>
    </location>
</feature>
<evidence type="ECO:0000256" key="8">
    <source>
        <dbReference type="SAM" id="MobiDB-lite"/>
    </source>
</evidence>
<dbReference type="InterPro" id="IPR001478">
    <property type="entry name" value="PDZ"/>
</dbReference>
<feature type="domain" description="AGC-kinase C-terminal" evidence="11">
    <location>
        <begin position="239"/>
        <end position="305"/>
    </location>
</feature>
<gene>
    <name evidence="12" type="ORF">G9C98_003415</name>
</gene>
<feature type="region of interest" description="Disordered" evidence="8">
    <location>
        <begin position="276"/>
        <end position="316"/>
    </location>
</feature>
<evidence type="ECO:0000256" key="3">
    <source>
        <dbReference type="ARBA" id="ARBA00022527"/>
    </source>
</evidence>
<dbReference type="PANTHER" id="PTHR24356">
    <property type="entry name" value="SERINE/THREONINE-PROTEIN KINASE"/>
    <property type="match status" value="1"/>
</dbReference>
<feature type="compositionally biased region" description="Polar residues" evidence="8">
    <location>
        <begin position="373"/>
        <end position="383"/>
    </location>
</feature>
<feature type="domain" description="Protein kinase" evidence="9">
    <location>
        <begin position="1"/>
        <end position="238"/>
    </location>
</feature>
<dbReference type="GO" id="GO:0005524">
    <property type="term" value="F:ATP binding"/>
    <property type="evidence" value="ECO:0007669"/>
    <property type="project" value="UniProtKB-KW"/>
</dbReference>
<feature type="compositionally biased region" description="Low complexity" evidence="8">
    <location>
        <begin position="1030"/>
        <end position="1043"/>
    </location>
</feature>
<evidence type="ECO:0000256" key="1">
    <source>
        <dbReference type="ARBA" id="ARBA00009903"/>
    </source>
</evidence>
<keyword evidence="6" id="KW-0418">Kinase</keyword>
<dbReference type="EMBL" id="JAAOIC020000039">
    <property type="protein sequence ID" value="KAG8039108.1"/>
    <property type="molecule type" value="Genomic_DNA"/>
</dbReference>
<keyword evidence="7" id="KW-0067">ATP-binding</keyword>
<evidence type="ECO:0000256" key="4">
    <source>
        <dbReference type="ARBA" id="ARBA00022679"/>
    </source>
</evidence>
<dbReference type="Pfam" id="PF17820">
    <property type="entry name" value="PDZ_6"/>
    <property type="match status" value="1"/>
</dbReference>
<evidence type="ECO:0000256" key="2">
    <source>
        <dbReference type="ARBA" id="ARBA00012513"/>
    </source>
</evidence>
<keyword evidence="3" id="KW-0723">Serine/threonine-protein kinase</keyword>
<feature type="region of interest" description="Disordered" evidence="8">
    <location>
        <begin position="417"/>
        <end position="486"/>
    </location>
</feature>
<evidence type="ECO:0000259" key="9">
    <source>
        <dbReference type="PROSITE" id="PS50011"/>
    </source>
</evidence>
<evidence type="ECO:0000313" key="12">
    <source>
        <dbReference type="EMBL" id="KAG8039108.1"/>
    </source>
</evidence>
<feature type="compositionally biased region" description="Polar residues" evidence="8">
    <location>
        <begin position="740"/>
        <end position="757"/>
    </location>
</feature>
<dbReference type="FunFam" id="1.10.510.10:FF:000012">
    <property type="entry name" value="microtubule-associated serine/threonine-protein kinase 2 isoform X1"/>
    <property type="match status" value="1"/>
</dbReference>
<keyword evidence="5" id="KW-0547">Nucleotide-binding</keyword>
<feature type="compositionally biased region" description="Polar residues" evidence="8">
    <location>
        <begin position="292"/>
        <end position="307"/>
    </location>
</feature>
<feature type="compositionally biased region" description="Basic and acidic residues" evidence="8">
    <location>
        <begin position="776"/>
        <end position="787"/>
    </location>
</feature>
<dbReference type="OrthoDB" id="10070999at2759"/>
<evidence type="ECO:0000256" key="7">
    <source>
        <dbReference type="ARBA" id="ARBA00022840"/>
    </source>
</evidence>
<feature type="compositionally biased region" description="Low complexity" evidence="8">
    <location>
        <begin position="417"/>
        <end position="427"/>
    </location>
</feature>
<feature type="compositionally biased region" description="Basic and acidic residues" evidence="8">
    <location>
        <begin position="822"/>
        <end position="841"/>
    </location>
</feature>
<feature type="compositionally biased region" description="Basic and acidic residues" evidence="8">
    <location>
        <begin position="1012"/>
        <end position="1029"/>
    </location>
</feature>
<dbReference type="InterPro" id="IPR008271">
    <property type="entry name" value="Ser/Thr_kinase_AS"/>
</dbReference>
<protein>
    <recommendedName>
        <fullName evidence="2">non-specific serine/threonine protein kinase</fullName>
        <ecNumber evidence="2">2.7.11.1</ecNumber>
    </recommendedName>
</protein>
<dbReference type="CDD" id="cd05609">
    <property type="entry name" value="STKc_MAST"/>
    <property type="match status" value="1"/>
</dbReference>